<dbReference type="Pfam" id="PF03417">
    <property type="entry name" value="AAT"/>
    <property type="match status" value="1"/>
</dbReference>
<organism evidence="2 3">
    <name type="scientific">Lysinibacillus mangiferihumi</name>
    <dbReference type="NCBI Taxonomy" id="1130819"/>
    <lineage>
        <taxon>Bacteria</taxon>
        <taxon>Bacillati</taxon>
        <taxon>Bacillota</taxon>
        <taxon>Bacilli</taxon>
        <taxon>Bacillales</taxon>
        <taxon>Bacillaceae</taxon>
        <taxon>Lysinibacillus</taxon>
    </lineage>
</organism>
<evidence type="ECO:0000259" key="1">
    <source>
        <dbReference type="Pfam" id="PF03417"/>
    </source>
</evidence>
<feature type="domain" description="Peptidase C45 hydrolase" evidence="1">
    <location>
        <begin position="19"/>
        <end position="56"/>
    </location>
</feature>
<comment type="caution">
    <text evidence="2">The sequence shown here is derived from an EMBL/GenBank/DDBJ whole genome shotgun (WGS) entry which is preliminary data.</text>
</comment>
<dbReference type="InterPro" id="IPR005079">
    <property type="entry name" value="Peptidase_C45_hydrolase"/>
</dbReference>
<dbReference type="Proteomes" id="UP000308744">
    <property type="component" value="Unassembled WGS sequence"/>
</dbReference>
<dbReference type="EMBL" id="SZPU01000116">
    <property type="protein sequence ID" value="TKI53399.1"/>
    <property type="molecule type" value="Genomic_DNA"/>
</dbReference>
<dbReference type="Gene3D" id="3.60.60.10">
    <property type="entry name" value="Penicillin V Acylase, Chain A"/>
    <property type="match status" value="1"/>
</dbReference>
<gene>
    <name evidence="2" type="ORF">FC756_24330</name>
</gene>
<proteinExistence type="predicted"/>
<name>A0A4U2XZF7_9BACI</name>
<keyword evidence="3" id="KW-1185">Reference proteome</keyword>
<accession>A0A4U2XZF7</accession>
<evidence type="ECO:0000313" key="3">
    <source>
        <dbReference type="Proteomes" id="UP000308744"/>
    </source>
</evidence>
<evidence type="ECO:0000313" key="2">
    <source>
        <dbReference type="EMBL" id="TKI53399.1"/>
    </source>
</evidence>
<dbReference type="AlphaFoldDB" id="A0A4U2XZF7"/>
<sequence>MSIMNGKAIAFWRLQSLKYCLKQCENIEEAIVLINKLPHRYCYNYSMTDQSGKAVVEGKNFINRYVADERTTMSVYHHFNNGDSPSFVKQYQEYFGTLQTVIGIGENFEPQSFSH</sequence>
<protein>
    <recommendedName>
        <fullName evidence="1">Peptidase C45 hydrolase domain-containing protein</fullName>
    </recommendedName>
</protein>
<reference evidence="2 3" key="1">
    <citation type="submission" date="2019-04" db="EMBL/GenBank/DDBJ databases">
        <title>Lysinibacillus genome sequencing.</title>
        <authorList>
            <person name="Dunlap C."/>
        </authorList>
    </citation>
    <scope>NUCLEOTIDE SEQUENCE [LARGE SCALE GENOMIC DNA]</scope>
    <source>
        <strain evidence="2 3">CCTCC AB 2010389</strain>
    </source>
</reference>